<keyword evidence="1" id="KW-0472">Membrane</keyword>
<protein>
    <submittedName>
        <fullName evidence="2">Uncharacterized protein</fullName>
    </submittedName>
</protein>
<name>A0A433Y9Y6_9BACL</name>
<keyword evidence="1" id="KW-0812">Transmembrane</keyword>
<organism evidence="2 3">
    <name type="scientific">Paenibacillus anaericanus</name>
    <dbReference type="NCBI Taxonomy" id="170367"/>
    <lineage>
        <taxon>Bacteria</taxon>
        <taxon>Bacillati</taxon>
        <taxon>Bacillota</taxon>
        <taxon>Bacilli</taxon>
        <taxon>Bacillales</taxon>
        <taxon>Paenibacillaceae</taxon>
        <taxon>Paenibacillus</taxon>
    </lineage>
</organism>
<evidence type="ECO:0000313" key="2">
    <source>
        <dbReference type="EMBL" id="RUT46646.1"/>
    </source>
</evidence>
<evidence type="ECO:0000313" key="3">
    <source>
        <dbReference type="Proteomes" id="UP000279446"/>
    </source>
</evidence>
<reference evidence="2 3" key="1">
    <citation type="submission" date="2018-12" db="EMBL/GenBank/DDBJ databases">
        <authorList>
            <person name="Sun L."/>
            <person name="Chen Z."/>
        </authorList>
    </citation>
    <scope>NUCLEOTIDE SEQUENCE [LARGE SCALE GENOMIC DNA]</scope>
    <source>
        <strain evidence="2 3">DSM 15890</strain>
    </source>
</reference>
<dbReference type="RefSeq" id="WP_127191983.1">
    <property type="nucleotide sequence ID" value="NZ_JAUSSS010000001.1"/>
</dbReference>
<sequence>MATISRFKQAKSYLNKPVKIRTKTGAVLYGTIVKVSGKKLYLKVSAAHSKGSGAHATFVPFIIPLVLFDLLAIILLQRRRRIIRRRVF</sequence>
<keyword evidence="1" id="KW-1133">Transmembrane helix</keyword>
<dbReference type="EMBL" id="RZNY01000007">
    <property type="protein sequence ID" value="RUT46646.1"/>
    <property type="molecule type" value="Genomic_DNA"/>
</dbReference>
<comment type="caution">
    <text evidence="2">The sequence shown here is derived from an EMBL/GenBank/DDBJ whole genome shotgun (WGS) entry which is preliminary data.</text>
</comment>
<evidence type="ECO:0000256" key="1">
    <source>
        <dbReference type="SAM" id="Phobius"/>
    </source>
</evidence>
<feature type="transmembrane region" description="Helical" evidence="1">
    <location>
        <begin position="58"/>
        <end position="76"/>
    </location>
</feature>
<dbReference type="Proteomes" id="UP000279446">
    <property type="component" value="Unassembled WGS sequence"/>
</dbReference>
<proteinExistence type="predicted"/>
<gene>
    <name evidence="2" type="ORF">EJP82_10375</name>
</gene>
<accession>A0A433Y9Y6</accession>
<dbReference type="OrthoDB" id="2647148at2"/>
<dbReference type="AlphaFoldDB" id="A0A433Y9Y6"/>
<keyword evidence="3" id="KW-1185">Reference proteome</keyword>